<dbReference type="EMBL" id="BGPR01155550">
    <property type="protein sequence ID" value="GBL75687.1"/>
    <property type="molecule type" value="Genomic_DNA"/>
</dbReference>
<comment type="caution">
    <text evidence="1">The sequence shown here is derived from an EMBL/GenBank/DDBJ whole genome shotgun (WGS) entry which is preliminary data.</text>
</comment>
<protein>
    <submittedName>
        <fullName evidence="1">Uncharacterized protein</fullName>
    </submittedName>
</protein>
<accession>A0A4Y2A800</accession>
<evidence type="ECO:0000313" key="1">
    <source>
        <dbReference type="EMBL" id="GBL75687.1"/>
    </source>
</evidence>
<keyword evidence="2" id="KW-1185">Reference proteome</keyword>
<proteinExistence type="predicted"/>
<name>A0A4Y2A800_ARAVE</name>
<sequence>MEFPFFLETLPAIWNIASREGEVQILLFGRESPLLRKGLRYKGTTFSYLGLFALGPASEPTMPHWAGERVGHRLFSQNNSPSVGTPTKFEANRRKLRKNFLGKNRR</sequence>
<dbReference type="Proteomes" id="UP000499080">
    <property type="component" value="Unassembled WGS sequence"/>
</dbReference>
<gene>
    <name evidence="1" type="ORF">AVEN_227185_1</name>
</gene>
<reference evidence="1 2" key="1">
    <citation type="journal article" date="2019" name="Sci. Rep.">
        <title>Orb-weaving spider Araneus ventricosus genome elucidates the spidroin gene catalogue.</title>
        <authorList>
            <person name="Kono N."/>
            <person name="Nakamura H."/>
            <person name="Ohtoshi R."/>
            <person name="Moran D.A.P."/>
            <person name="Shinohara A."/>
            <person name="Yoshida Y."/>
            <person name="Fujiwara M."/>
            <person name="Mori M."/>
            <person name="Tomita M."/>
            <person name="Arakawa K."/>
        </authorList>
    </citation>
    <scope>NUCLEOTIDE SEQUENCE [LARGE SCALE GENOMIC DNA]</scope>
</reference>
<evidence type="ECO:0000313" key="2">
    <source>
        <dbReference type="Proteomes" id="UP000499080"/>
    </source>
</evidence>
<organism evidence="1 2">
    <name type="scientific">Araneus ventricosus</name>
    <name type="common">Orbweaver spider</name>
    <name type="synonym">Epeira ventricosa</name>
    <dbReference type="NCBI Taxonomy" id="182803"/>
    <lineage>
        <taxon>Eukaryota</taxon>
        <taxon>Metazoa</taxon>
        <taxon>Ecdysozoa</taxon>
        <taxon>Arthropoda</taxon>
        <taxon>Chelicerata</taxon>
        <taxon>Arachnida</taxon>
        <taxon>Araneae</taxon>
        <taxon>Araneomorphae</taxon>
        <taxon>Entelegynae</taxon>
        <taxon>Araneoidea</taxon>
        <taxon>Araneidae</taxon>
        <taxon>Araneus</taxon>
    </lineage>
</organism>
<dbReference type="AlphaFoldDB" id="A0A4Y2A800"/>